<dbReference type="Proteomes" id="UP000381378">
    <property type="component" value="Unassembled WGS sequence"/>
</dbReference>
<accession>A0A5E7VSN2</accession>
<dbReference type="AlphaFoldDB" id="A0A5E7VSN2"/>
<dbReference type="EMBL" id="CABVJF010000036">
    <property type="protein sequence ID" value="VVQ25644.1"/>
    <property type="molecule type" value="Genomic_DNA"/>
</dbReference>
<evidence type="ECO:0000256" key="1">
    <source>
        <dbReference type="SAM" id="SignalP"/>
    </source>
</evidence>
<evidence type="ECO:0000313" key="2">
    <source>
        <dbReference type="EMBL" id="VVQ25644.1"/>
    </source>
</evidence>
<feature type="signal peptide" evidence="1">
    <location>
        <begin position="1"/>
        <end position="20"/>
    </location>
</feature>
<evidence type="ECO:0008006" key="4">
    <source>
        <dbReference type="Google" id="ProtNLM"/>
    </source>
</evidence>
<organism evidence="2 3">
    <name type="scientific">Pseudomonas fluorescens</name>
    <dbReference type="NCBI Taxonomy" id="294"/>
    <lineage>
        <taxon>Bacteria</taxon>
        <taxon>Pseudomonadati</taxon>
        <taxon>Pseudomonadota</taxon>
        <taxon>Gammaproteobacteria</taxon>
        <taxon>Pseudomonadales</taxon>
        <taxon>Pseudomonadaceae</taxon>
        <taxon>Pseudomonas</taxon>
    </lineage>
</organism>
<sequence length="103" mass="11260" precursor="true">MQWKTVVFAACLLLISACHARPFQPPPAESTQWLKAGASEDDAFQSMLACGYINGSGTDAKATIEQRVERFQCMKLAGYSRRDGLDLCTQPSFHPLQACAPAH</sequence>
<dbReference type="OrthoDB" id="8962059at2"/>
<name>A0A5E7VSN2_PSEFL</name>
<reference evidence="2 3" key="1">
    <citation type="submission" date="2019-09" db="EMBL/GenBank/DDBJ databases">
        <authorList>
            <person name="Chandra G."/>
            <person name="Truman W A."/>
        </authorList>
    </citation>
    <scope>NUCLEOTIDE SEQUENCE [LARGE SCALE GENOMIC DNA]</scope>
    <source>
        <strain evidence="2">PS928</strain>
    </source>
</reference>
<gene>
    <name evidence="2" type="ORF">PS928_06118</name>
</gene>
<keyword evidence="1" id="KW-0732">Signal</keyword>
<feature type="chain" id="PRO_5022665447" description="Lipoprotein" evidence="1">
    <location>
        <begin position="21"/>
        <end position="103"/>
    </location>
</feature>
<dbReference type="PROSITE" id="PS51257">
    <property type="entry name" value="PROKAR_LIPOPROTEIN"/>
    <property type="match status" value="1"/>
</dbReference>
<proteinExistence type="predicted"/>
<protein>
    <recommendedName>
        <fullName evidence="4">Lipoprotein</fullName>
    </recommendedName>
</protein>
<evidence type="ECO:0000313" key="3">
    <source>
        <dbReference type="Proteomes" id="UP000381378"/>
    </source>
</evidence>